<keyword evidence="4" id="KW-1185">Reference proteome</keyword>
<evidence type="ECO:0000256" key="2">
    <source>
        <dbReference type="SAM" id="Phobius"/>
    </source>
</evidence>
<keyword evidence="2" id="KW-1133">Transmembrane helix</keyword>
<organism evidence="3 4">
    <name type="scientific">Fistulifera solaris</name>
    <name type="common">Oleaginous diatom</name>
    <dbReference type="NCBI Taxonomy" id="1519565"/>
    <lineage>
        <taxon>Eukaryota</taxon>
        <taxon>Sar</taxon>
        <taxon>Stramenopiles</taxon>
        <taxon>Ochrophyta</taxon>
        <taxon>Bacillariophyta</taxon>
        <taxon>Bacillariophyceae</taxon>
        <taxon>Bacillariophycidae</taxon>
        <taxon>Naviculales</taxon>
        <taxon>Naviculaceae</taxon>
        <taxon>Fistulifera</taxon>
    </lineage>
</organism>
<evidence type="ECO:0000313" key="4">
    <source>
        <dbReference type="Proteomes" id="UP000198406"/>
    </source>
</evidence>
<proteinExistence type="predicted"/>
<feature type="compositionally biased region" description="Basic residues" evidence="1">
    <location>
        <begin position="857"/>
        <end position="873"/>
    </location>
</feature>
<sequence length="942" mass="104398">MTKMKLAAAATWIAAIVNAKIPDRSRLVKHRQENGKISHYHDNGRPLEGHAYRSTRGDLEAQVLEDYQKKKWNKNSQKPVTKLAPWQMPLSNNNHHHEDDRQLSSQLSGCCYNYQKYSASKLCYVYGHDCSSGETPSHDSGDGDCEQKGLSFIGISFSVNTANGNPYSYQLCDQFPMENIIDRDYEYIMSMDEDGWLVGGGYKQFDYSGKMPYIDSSHTELLRVGSLDPDAGGTSIEQVYKAMSTVSFAPFSIYPEKLKGGGGHHSGDKNSGGVPSGDVTLVVSVVETYEDDNSYSAYESFLDDLFTAMYNVGGGPCMDDHDTDPHVSMARGIKFWSSYHQSQYAYAANLEVAVWQAMYPNGVPIGSSGYAAFPPGRGGTKQKVGYGNLYFFFDRANITKAFAPYRELTSTESKYATLYSSGYSASYYSSVTSISFDYAGSHDNNGGNWEWNPYSWNQMSAKHDMTDGWELPPNCKQEGETFLGIPLSRTSGSKLQSSSTFQDQFDFEYLVDRNGTYVTSFGTNHGWLIGEELGNAVGSIVDKDTAHIPIFYTGTTNPNMGGMALGDLIKVLKNIDFGTLYIKPAFVFIDDDGHAKLQFEADTTSALAYLYDNLCKQLGITWNYASPKNSIGVYSNCAMHSAGDRASYGCGPDGSGTGGFCPQMTLAYSPRFANEEAAAAYLTRCNNYVDYWRSMYPSGVAVGTSKFCKNGGCLALFLNRLDVYEVFQPDLGGAWVEYNGGSMPPTYSPAPTWKGGCDDPHNFFLDKCVRKRYKPKPSAVAWDALGAVGQVSVMLVMFMAVTLSVSIFLARARKKRRRNESYMSFFFRDLTRKRKKKRRKVNGRGLDESMLPEVSSRRSRTKSTRSSSRRQRSKSAGSKGSRGRSNSALRQVQVQPERSTRSRSRSRASEVNPSPGPRRGGGGVFDLSVQTPQPDDNRQQLV</sequence>
<evidence type="ECO:0000313" key="3">
    <source>
        <dbReference type="EMBL" id="GAX12614.1"/>
    </source>
</evidence>
<feature type="compositionally biased region" description="Basic residues" evidence="1">
    <location>
        <begin position="833"/>
        <end position="842"/>
    </location>
</feature>
<dbReference type="InParanoid" id="A0A1Z5JF29"/>
<keyword evidence="2" id="KW-0472">Membrane</keyword>
<reference evidence="3 4" key="1">
    <citation type="journal article" date="2015" name="Plant Cell">
        <title>Oil accumulation by the oleaginous diatom Fistulifera solaris as revealed by the genome and transcriptome.</title>
        <authorList>
            <person name="Tanaka T."/>
            <person name="Maeda Y."/>
            <person name="Veluchamy A."/>
            <person name="Tanaka M."/>
            <person name="Abida H."/>
            <person name="Marechal E."/>
            <person name="Bowler C."/>
            <person name="Muto M."/>
            <person name="Sunaga Y."/>
            <person name="Tanaka M."/>
            <person name="Yoshino T."/>
            <person name="Taniguchi T."/>
            <person name="Fukuda Y."/>
            <person name="Nemoto M."/>
            <person name="Matsumoto M."/>
            <person name="Wong P.S."/>
            <person name="Aburatani S."/>
            <person name="Fujibuchi W."/>
        </authorList>
    </citation>
    <scope>NUCLEOTIDE SEQUENCE [LARGE SCALE GENOMIC DNA]</scope>
    <source>
        <strain evidence="3 4">JPCC DA0580</strain>
    </source>
</reference>
<feature type="region of interest" description="Disordered" evidence="1">
    <location>
        <begin position="833"/>
        <end position="942"/>
    </location>
</feature>
<feature type="transmembrane region" description="Helical" evidence="2">
    <location>
        <begin position="784"/>
        <end position="810"/>
    </location>
</feature>
<comment type="caution">
    <text evidence="3">The sequence shown here is derived from an EMBL/GenBank/DDBJ whole genome shotgun (WGS) entry which is preliminary data.</text>
</comment>
<feature type="compositionally biased region" description="Low complexity" evidence="1">
    <location>
        <begin position="874"/>
        <end position="887"/>
    </location>
</feature>
<dbReference type="OrthoDB" id="42342at2759"/>
<dbReference type="AlphaFoldDB" id="A0A1Z5JF29"/>
<evidence type="ECO:0000256" key="1">
    <source>
        <dbReference type="SAM" id="MobiDB-lite"/>
    </source>
</evidence>
<dbReference type="EMBL" id="BDSP01000053">
    <property type="protein sequence ID" value="GAX12614.1"/>
    <property type="molecule type" value="Genomic_DNA"/>
</dbReference>
<protein>
    <submittedName>
        <fullName evidence="3">Uncharacterized protein</fullName>
    </submittedName>
</protein>
<name>A0A1Z5JF29_FISSO</name>
<accession>A0A1Z5JF29</accession>
<dbReference type="Proteomes" id="UP000198406">
    <property type="component" value="Unassembled WGS sequence"/>
</dbReference>
<keyword evidence="2" id="KW-0812">Transmembrane</keyword>
<gene>
    <name evidence="3" type="ORF">FisN_13Lh075</name>
</gene>
<feature type="compositionally biased region" description="Polar residues" evidence="1">
    <location>
        <begin position="888"/>
        <end position="897"/>
    </location>
</feature>